<dbReference type="PANTHER" id="PTHR23121">
    <property type="entry name" value="SODIUM-DEPENDENT GLUCOSE TRANSPORTER 1"/>
    <property type="match status" value="1"/>
</dbReference>
<dbReference type="OrthoDB" id="9626824at2759"/>
<reference evidence="5 7" key="2">
    <citation type="journal article" date="2013" name="Nature">
        <title>Insights into bilaterian evolution from three spiralian genomes.</title>
        <authorList>
            <person name="Simakov O."/>
            <person name="Marletaz F."/>
            <person name="Cho S.J."/>
            <person name="Edsinger-Gonzales E."/>
            <person name="Havlak P."/>
            <person name="Hellsten U."/>
            <person name="Kuo D.H."/>
            <person name="Larsson T."/>
            <person name="Lv J."/>
            <person name="Arendt D."/>
            <person name="Savage R."/>
            <person name="Osoegawa K."/>
            <person name="de Jong P."/>
            <person name="Grimwood J."/>
            <person name="Chapman J.A."/>
            <person name="Shapiro H."/>
            <person name="Aerts A."/>
            <person name="Otillar R.P."/>
            <person name="Terry A.Y."/>
            <person name="Boore J.L."/>
            <person name="Grigoriev I.V."/>
            <person name="Lindberg D.R."/>
            <person name="Seaver E.C."/>
            <person name="Weisblat D.A."/>
            <person name="Putnam N.H."/>
            <person name="Rokhsar D.S."/>
        </authorList>
    </citation>
    <scope>NUCLEOTIDE SEQUENCE</scope>
    <source>
        <strain evidence="5 7">I ESC-2004</strain>
    </source>
</reference>
<dbReference type="HOGENOM" id="CLU_028923_2_2_1"/>
<feature type="transmembrane region" description="Helical" evidence="4">
    <location>
        <begin position="58"/>
        <end position="79"/>
    </location>
</feature>
<dbReference type="EMBL" id="KB307198">
    <property type="protein sequence ID" value="ELT99100.1"/>
    <property type="molecule type" value="Genomic_DNA"/>
</dbReference>
<feature type="transmembrane region" description="Helical" evidence="4">
    <location>
        <begin position="286"/>
        <end position="315"/>
    </location>
</feature>
<reference evidence="7" key="1">
    <citation type="submission" date="2012-12" db="EMBL/GenBank/DDBJ databases">
        <authorList>
            <person name="Hellsten U."/>
            <person name="Grimwood J."/>
            <person name="Chapman J.A."/>
            <person name="Shapiro H."/>
            <person name="Aerts A."/>
            <person name="Otillar R.P."/>
            <person name="Terry A.Y."/>
            <person name="Boore J.L."/>
            <person name="Simakov O."/>
            <person name="Marletaz F."/>
            <person name="Cho S.-J."/>
            <person name="Edsinger-Gonzales E."/>
            <person name="Havlak P."/>
            <person name="Kuo D.-H."/>
            <person name="Larsson T."/>
            <person name="Lv J."/>
            <person name="Arendt D."/>
            <person name="Savage R."/>
            <person name="Osoegawa K."/>
            <person name="de Jong P."/>
            <person name="Lindberg D.R."/>
            <person name="Seaver E.C."/>
            <person name="Weisblat D.A."/>
            <person name="Putnam N.H."/>
            <person name="Grigoriev I.V."/>
            <person name="Rokhsar D.S."/>
        </authorList>
    </citation>
    <scope>NUCLEOTIDE SEQUENCE</scope>
    <source>
        <strain evidence="7">I ESC-2004</strain>
    </source>
</reference>
<accession>R7U7I3</accession>
<evidence type="ECO:0000313" key="7">
    <source>
        <dbReference type="Proteomes" id="UP000014760"/>
    </source>
</evidence>
<dbReference type="STRING" id="283909.R7U7I3"/>
<keyword evidence="1 4" id="KW-0812">Transmembrane</keyword>
<keyword evidence="3 4" id="KW-0472">Membrane</keyword>
<evidence type="ECO:0000256" key="4">
    <source>
        <dbReference type="SAM" id="Phobius"/>
    </source>
</evidence>
<dbReference type="Proteomes" id="UP000014760">
    <property type="component" value="Unassembled WGS sequence"/>
</dbReference>
<dbReference type="InterPro" id="IPR036259">
    <property type="entry name" value="MFS_trans_sf"/>
</dbReference>
<proteinExistence type="predicted"/>
<protein>
    <recommendedName>
        <fullName evidence="8">Major facilitator superfamily (MFS) profile domain-containing protein</fullName>
    </recommendedName>
</protein>
<dbReference type="EnsemblMetazoa" id="CapteT215426">
    <property type="protein sequence ID" value="CapteP215426"/>
    <property type="gene ID" value="CapteG215426"/>
</dbReference>
<feature type="transmembrane region" description="Helical" evidence="4">
    <location>
        <begin position="233"/>
        <end position="255"/>
    </location>
</feature>
<dbReference type="SUPFAM" id="SSF103473">
    <property type="entry name" value="MFS general substrate transporter"/>
    <property type="match status" value="1"/>
</dbReference>
<gene>
    <name evidence="5" type="ORF">CAPTEDRAFT_215426</name>
</gene>
<keyword evidence="7" id="KW-1185">Reference proteome</keyword>
<evidence type="ECO:0000256" key="1">
    <source>
        <dbReference type="ARBA" id="ARBA00022692"/>
    </source>
</evidence>
<evidence type="ECO:0000256" key="2">
    <source>
        <dbReference type="ARBA" id="ARBA00022989"/>
    </source>
</evidence>
<dbReference type="PANTHER" id="PTHR23121:SF9">
    <property type="entry name" value="SODIUM-DEPENDENT GLUCOSE TRANSPORTER 1"/>
    <property type="match status" value="1"/>
</dbReference>
<dbReference type="GO" id="GO:0022857">
    <property type="term" value="F:transmembrane transporter activity"/>
    <property type="evidence" value="ECO:0007669"/>
    <property type="project" value="InterPro"/>
</dbReference>
<organism evidence="5">
    <name type="scientific">Capitella teleta</name>
    <name type="common">Polychaete worm</name>
    <dbReference type="NCBI Taxonomy" id="283909"/>
    <lineage>
        <taxon>Eukaryota</taxon>
        <taxon>Metazoa</taxon>
        <taxon>Spiralia</taxon>
        <taxon>Lophotrochozoa</taxon>
        <taxon>Annelida</taxon>
        <taxon>Polychaeta</taxon>
        <taxon>Sedentaria</taxon>
        <taxon>Scolecida</taxon>
        <taxon>Capitellidae</taxon>
        <taxon>Capitella</taxon>
    </lineage>
</organism>
<name>R7U7I3_CAPTE</name>
<feature type="transmembrane region" description="Helical" evidence="4">
    <location>
        <begin position="382"/>
        <end position="403"/>
    </location>
</feature>
<evidence type="ECO:0000256" key="3">
    <source>
        <dbReference type="ARBA" id="ARBA00023136"/>
    </source>
</evidence>
<evidence type="ECO:0000313" key="5">
    <source>
        <dbReference type="EMBL" id="ELT99100.1"/>
    </source>
</evidence>
<evidence type="ECO:0000313" key="6">
    <source>
        <dbReference type="EnsemblMetazoa" id="CapteP215426"/>
    </source>
</evidence>
<keyword evidence="2 4" id="KW-1133">Transmembrane helix</keyword>
<reference evidence="6" key="3">
    <citation type="submission" date="2015-06" db="UniProtKB">
        <authorList>
            <consortium name="EnsemblMetazoa"/>
        </authorList>
    </citation>
    <scope>IDENTIFICATION</scope>
</reference>
<feature type="transmembrane region" description="Helical" evidence="4">
    <location>
        <begin position="327"/>
        <end position="350"/>
    </location>
</feature>
<feature type="transmembrane region" description="Helical" evidence="4">
    <location>
        <begin position="143"/>
        <end position="160"/>
    </location>
</feature>
<dbReference type="Gene3D" id="1.20.1250.20">
    <property type="entry name" value="MFS general substrate transporter like domains"/>
    <property type="match status" value="2"/>
</dbReference>
<dbReference type="EMBL" id="AMQN01001955">
    <property type="status" value="NOT_ANNOTATED_CDS"/>
    <property type="molecule type" value="Genomic_DNA"/>
</dbReference>
<sequence length="488" mass="53110">MEKSEEDIQLPDVDSGLETGQDCAMLDQEEKETSFGNLTFAEEIKDESVNKYWAGKSFSLYASFLGLGLISSIVGPTIVSMEVLFDTDAGTIARTLVGGGVGYLSGSLVCALCFDRFNPEIQFTLAMVLQGSCMASAPFSGNVYAYIVLCSLCAVGMGFVDSAGNSYGITLWNTHKFKGPLLQGIHAVWSLGATLGPIIIRPFLTNLNSNDALNTTNGTSFSATPEDVEFTRYAYVTISSISLVCAIVFFVLLILQRPPCLASKAKQYSDDQNTWSRGQIEKKCHIATLLFMLVIHFHVIVFVEGCTGSFIAPFVVKHLGWTNKNSALIAAVFQGSLGFGRVVNIGIAAVLTPRAVLIMNLSATLCAYILACFLAYGNSILWISIALAGFFQSSSFPTSVLWASDYIQVSGTAAGFFLLGSSSASFIYPNLVGYFFDNGTPMYMLYMILAVAIIQIFVFIFMQAFAFYASKRAIKDREDKKIRVHQDM</sequence>
<dbReference type="InterPro" id="IPR011701">
    <property type="entry name" value="MFS"/>
</dbReference>
<dbReference type="AlphaFoldDB" id="R7U7I3"/>
<feature type="transmembrane region" description="Helical" evidence="4">
    <location>
        <begin position="91"/>
        <end position="114"/>
    </location>
</feature>
<dbReference type="OMA" id="QESCANP"/>
<evidence type="ECO:0008006" key="8">
    <source>
        <dbReference type="Google" id="ProtNLM"/>
    </source>
</evidence>
<feature type="transmembrane region" description="Helical" evidence="4">
    <location>
        <begin position="357"/>
        <end position="376"/>
    </location>
</feature>
<dbReference type="Pfam" id="PF07690">
    <property type="entry name" value="MFS_1"/>
    <property type="match status" value="1"/>
</dbReference>
<feature type="transmembrane region" description="Helical" evidence="4">
    <location>
        <begin position="415"/>
        <end position="436"/>
    </location>
</feature>
<feature type="transmembrane region" description="Helical" evidence="4">
    <location>
        <begin position="442"/>
        <end position="468"/>
    </location>
</feature>